<dbReference type="HOGENOM" id="CLU_132825_2_0_9"/>
<dbReference type="Gene3D" id="2.30.33.40">
    <property type="entry name" value="GroES chaperonin"/>
    <property type="match status" value="1"/>
</dbReference>
<dbReference type="Proteomes" id="UP000044136">
    <property type="component" value="Unassembled WGS sequence"/>
</dbReference>
<dbReference type="NCBIfam" id="NF001531">
    <property type="entry name" value="PRK00364.2-2"/>
    <property type="match status" value="1"/>
</dbReference>
<reference evidence="5 6" key="1">
    <citation type="submission" date="2014-07" db="EMBL/GenBank/DDBJ databases">
        <authorList>
            <person name="Urmite Genomes Urmite Genomes"/>
        </authorList>
    </citation>
    <scope>NUCLEOTIDE SEQUENCE [LARGE SCALE GENOMIC DNA]</scope>
    <source>
        <strain evidence="5 6">13MG44_air</strain>
    </source>
</reference>
<evidence type="ECO:0000313" key="6">
    <source>
        <dbReference type="Proteomes" id="UP000044136"/>
    </source>
</evidence>
<dbReference type="GO" id="GO:0044183">
    <property type="term" value="F:protein folding chaperone"/>
    <property type="evidence" value="ECO:0007669"/>
    <property type="project" value="InterPro"/>
</dbReference>
<dbReference type="SUPFAM" id="SSF50129">
    <property type="entry name" value="GroES-like"/>
    <property type="match status" value="1"/>
</dbReference>
<dbReference type="PANTHER" id="PTHR10772:SF58">
    <property type="entry name" value="CO-CHAPERONIN GROES"/>
    <property type="match status" value="1"/>
</dbReference>
<dbReference type="InterPro" id="IPR037124">
    <property type="entry name" value="Chaperonin_GroES_sf"/>
</dbReference>
<dbReference type="GO" id="GO:0051087">
    <property type="term" value="F:protein-folding chaperone binding"/>
    <property type="evidence" value="ECO:0007669"/>
    <property type="project" value="TreeGrafter"/>
</dbReference>
<dbReference type="InterPro" id="IPR020818">
    <property type="entry name" value="Chaperonin_GroES"/>
</dbReference>
<dbReference type="AlphaFoldDB" id="A0A078M7Q7"/>
<dbReference type="NCBIfam" id="NF001532">
    <property type="entry name" value="PRK00364.2-3"/>
    <property type="match status" value="1"/>
</dbReference>
<dbReference type="PRINTS" id="PR00297">
    <property type="entry name" value="CHAPERONIN10"/>
</dbReference>
<sequence length="94" mass="10187">MLKPIGNRVVVDLTQTEETTKSGIILTDSAKEKPQEGTVVAVGTGRILENGTQIDLEVKEGDKVVYSKFAGTEVQHGDNEYLILSESEILAVIE</sequence>
<evidence type="ECO:0000256" key="3">
    <source>
        <dbReference type="HAMAP-Rule" id="MF_00580"/>
    </source>
</evidence>
<evidence type="ECO:0000256" key="4">
    <source>
        <dbReference type="RuleBase" id="RU000535"/>
    </source>
</evidence>
<dbReference type="Pfam" id="PF00166">
    <property type="entry name" value="Cpn10"/>
    <property type="match status" value="1"/>
</dbReference>
<keyword evidence="3" id="KW-0963">Cytoplasm</keyword>
<accession>A0A078M7Q7</accession>
<dbReference type="FunFam" id="2.30.33.40:FF:000001">
    <property type="entry name" value="10 kDa chaperonin"/>
    <property type="match status" value="1"/>
</dbReference>
<organism evidence="5 6">
    <name type="scientific">Jeotgalicoccus saudimassiliensis</name>
    <dbReference type="NCBI Taxonomy" id="1461582"/>
    <lineage>
        <taxon>Bacteria</taxon>
        <taxon>Bacillati</taxon>
        <taxon>Bacillota</taxon>
        <taxon>Bacilli</taxon>
        <taxon>Bacillales</taxon>
        <taxon>Staphylococcaceae</taxon>
        <taxon>Jeotgalicoccus</taxon>
    </lineage>
</organism>
<dbReference type="NCBIfam" id="NF001533">
    <property type="entry name" value="PRK00364.2-4"/>
    <property type="match status" value="1"/>
</dbReference>
<dbReference type="STRING" id="1461582.BN1048_02096"/>
<dbReference type="CDD" id="cd00320">
    <property type="entry name" value="cpn10"/>
    <property type="match status" value="1"/>
</dbReference>
<comment type="subunit">
    <text evidence="3">Heptamer of 7 subunits arranged in a ring. Interacts with the chaperonin GroEL.</text>
</comment>
<comment type="function">
    <text evidence="3 4">Together with the chaperonin GroEL, plays an essential role in assisting protein folding. The GroEL-GroES system forms a nano-cage that allows encapsulation of the non-native substrate proteins and provides a physical environment optimized to promote and accelerate protein folding. GroES binds to the apical surface of the GroEL ring, thereby capping the opening of the GroEL channel.</text>
</comment>
<dbReference type="GO" id="GO:0051082">
    <property type="term" value="F:unfolded protein binding"/>
    <property type="evidence" value="ECO:0007669"/>
    <property type="project" value="TreeGrafter"/>
</dbReference>
<dbReference type="NCBIfam" id="NF001534">
    <property type="entry name" value="PRK00364.2-5"/>
    <property type="match status" value="1"/>
</dbReference>
<dbReference type="EMBL" id="CCSE01000001">
    <property type="protein sequence ID" value="CEA03468.1"/>
    <property type="molecule type" value="Genomic_DNA"/>
</dbReference>
<keyword evidence="6" id="KW-1185">Reference proteome</keyword>
<evidence type="ECO:0000256" key="2">
    <source>
        <dbReference type="ARBA" id="ARBA00023186"/>
    </source>
</evidence>
<dbReference type="OrthoDB" id="9806791at2"/>
<dbReference type="eggNOG" id="COG0234">
    <property type="taxonomic scope" value="Bacteria"/>
</dbReference>
<protein>
    <recommendedName>
        <fullName evidence="3">Co-chaperonin GroES</fullName>
    </recommendedName>
    <alternativeName>
        <fullName evidence="3">10 kDa chaperonin</fullName>
    </alternativeName>
    <alternativeName>
        <fullName evidence="3">Chaperonin-10</fullName>
        <shortName evidence="3">Cpn10</shortName>
    </alternativeName>
</protein>
<dbReference type="PANTHER" id="PTHR10772">
    <property type="entry name" value="10 KDA HEAT SHOCK PROTEIN"/>
    <property type="match status" value="1"/>
</dbReference>
<name>A0A078M7Q7_9STAP</name>
<dbReference type="GO" id="GO:0005524">
    <property type="term" value="F:ATP binding"/>
    <property type="evidence" value="ECO:0007669"/>
    <property type="project" value="InterPro"/>
</dbReference>
<gene>
    <name evidence="3 5" type="primary">groS</name>
    <name evidence="3" type="synonym">groES</name>
    <name evidence="5" type="ORF">BN1048_02096</name>
</gene>
<evidence type="ECO:0000313" key="5">
    <source>
        <dbReference type="EMBL" id="CEA03468.1"/>
    </source>
</evidence>
<dbReference type="InterPro" id="IPR011032">
    <property type="entry name" value="GroES-like_sf"/>
</dbReference>
<dbReference type="GO" id="GO:0046872">
    <property type="term" value="F:metal ion binding"/>
    <property type="evidence" value="ECO:0007669"/>
    <property type="project" value="TreeGrafter"/>
</dbReference>
<keyword evidence="2 3" id="KW-0143">Chaperone</keyword>
<dbReference type="SMART" id="SM00883">
    <property type="entry name" value="Cpn10"/>
    <property type="match status" value="1"/>
</dbReference>
<dbReference type="HAMAP" id="MF_00580">
    <property type="entry name" value="CH10"/>
    <property type="match status" value="1"/>
</dbReference>
<proteinExistence type="inferred from homology"/>
<comment type="subcellular location">
    <subcellularLocation>
        <location evidence="3">Cytoplasm</location>
    </subcellularLocation>
</comment>
<dbReference type="GO" id="GO:0005737">
    <property type="term" value="C:cytoplasm"/>
    <property type="evidence" value="ECO:0007669"/>
    <property type="project" value="UniProtKB-SubCell"/>
</dbReference>
<evidence type="ECO:0000256" key="1">
    <source>
        <dbReference type="ARBA" id="ARBA00006975"/>
    </source>
</evidence>
<dbReference type="RefSeq" id="WP_035810989.1">
    <property type="nucleotide sequence ID" value="NZ_CCSE01000001.1"/>
</dbReference>
<comment type="similarity">
    <text evidence="1 3 4">Belongs to the GroES chaperonin family.</text>
</comment>